<dbReference type="EMBL" id="JAVHUY010000001">
    <property type="protein sequence ID" value="MDQ7903080.1"/>
    <property type="molecule type" value="Genomic_DNA"/>
</dbReference>
<keyword evidence="1" id="KW-0175">Coiled coil</keyword>
<keyword evidence="4" id="KW-1185">Reference proteome</keyword>
<keyword evidence="2" id="KW-1133">Transmembrane helix</keyword>
<evidence type="ECO:0000313" key="4">
    <source>
        <dbReference type="Proteomes" id="UP001230908"/>
    </source>
</evidence>
<keyword evidence="2" id="KW-0812">Transmembrane</keyword>
<protein>
    <submittedName>
        <fullName evidence="3">Uncharacterized protein</fullName>
    </submittedName>
</protein>
<proteinExistence type="predicted"/>
<keyword evidence="2" id="KW-0472">Membrane</keyword>
<gene>
    <name evidence="3" type="ORF">RB614_00910</name>
</gene>
<organism evidence="3 4">
    <name type="scientific">Phytohabitans maris</name>
    <dbReference type="NCBI Taxonomy" id="3071409"/>
    <lineage>
        <taxon>Bacteria</taxon>
        <taxon>Bacillati</taxon>
        <taxon>Actinomycetota</taxon>
        <taxon>Actinomycetes</taxon>
        <taxon>Micromonosporales</taxon>
        <taxon>Micromonosporaceae</taxon>
    </lineage>
</organism>
<feature type="transmembrane region" description="Helical" evidence="2">
    <location>
        <begin position="12"/>
        <end position="31"/>
    </location>
</feature>
<evidence type="ECO:0000256" key="2">
    <source>
        <dbReference type="SAM" id="Phobius"/>
    </source>
</evidence>
<dbReference type="RefSeq" id="WP_308710351.1">
    <property type="nucleotide sequence ID" value="NZ_JAVHUY010000001.1"/>
</dbReference>
<evidence type="ECO:0000256" key="1">
    <source>
        <dbReference type="SAM" id="Coils"/>
    </source>
</evidence>
<sequence>MKRPTPGWHWLRWGIEGLLTVGAFWLAYVPLEGRPEQLSLALTAMAAVSYTALNFETMLQGRRQVHGLAEQIAIQRDELEHSRTALEQQAEETVKQRHLAEEAREAAHRTFLETVYTRYDASAPNVSVSIPERYLYRHLETADGKMISDEPTFIERDDLEDIRLSIIVTINFDNFGPNAVLVTNLKKTSGWFVDSSGDPLPDVWLLRPSYDSQRPNFRWRYEGTIGHLLAVMGQAPPFGVQCVFEVRDLVGNVTDTHTLDFSFTAVEKDGSRAKLPPHPAPILLKDLGLRDTGGVAKVERKYRDPMT</sequence>
<feature type="coiled-coil region" evidence="1">
    <location>
        <begin position="69"/>
        <end position="103"/>
    </location>
</feature>
<accession>A0ABU0Z9R8</accession>
<evidence type="ECO:0000313" key="3">
    <source>
        <dbReference type="EMBL" id="MDQ7903080.1"/>
    </source>
</evidence>
<reference evidence="3 4" key="1">
    <citation type="submission" date="2023-08" db="EMBL/GenBank/DDBJ databases">
        <title>Phytohabitans sansha sp. nov., isolated from marine sediment.</title>
        <authorList>
            <person name="Zhao Y."/>
            <person name="Yi K."/>
        </authorList>
    </citation>
    <scope>NUCLEOTIDE SEQUENCE [LARGE SCALE GENOMIC DNA]</scope>
    <source>
        <strain evidence="3 4">ZYX-F-186</strain>
    </source>
</reference>
<comment type="caution">
    <text evidence="3">The sequence shown here is derived from an EMBL/GenBank/DDBJ whole genome shotgun (WGS) entry which is preliminary data.</text>
</comment>
<dbReference type="Proteomes" id="UP001230908">
    <property type="component" value="Unassembled WGS sequence"/>
</dbReference>
<name>A0ABU0Z9R8_9ACTN</name>